<proteinExistence type="predicted"/>
<dbReference type="Proteomes" id="UP001234178">
    <property type="component" value="Unassembled WGS sequence"/>
</dbReference>
<keyword evidence="2" id="KW-1185">Reference proteome</keyword>
<organism evidence="1 2">
    <name type="scientific">Daphnia magna</name>
    <dbReference type="NCBI Taxonomy" id="35525"/>
    <lineage>
        <taxon>Eukaryota</taxon>
        <taxon>Metazoa</taxon>
        <taxon>Ecdysozoa</taxon>
        <taxon>Arthropoda</taxon>
        <taxon>Crustacea</taxon>
        <taxon>Branchiopoda</taxon>
        <taxon>Diplostraca</taxon>
        <taxon>Cladocera</taxon>
        <taxon>Anomopoda</taxon>
        <taxon>Daphniidae</taxon>
        <taxon>Daphnia</taxon>
    </lineage>
</organism>
<name>A0ABQ9ZD02_9CRUS</name>
<accession>A0ABQ9ZD02</accession>
<gene>
    <name evidence="1" type="ORF">OUZ56_019918</name>
</gene>
<dbReference type="EMBL" id="JAOYFB010000003">
    <property type="protein sequence ID" value="KAK4010786.1"/>
    <property type="molecule type" value="Genomic_DNA"/>
</dbReference>
<comment type="caution">
    <text evidence="1">The sequence shown here is derived from an EMBL/GenBank/DDBJ whole genome shotgun (WGS) entry which is preliminary data.</text>
</comment>
<sequence>MRSDGLIRIFRFEKAELVVCFIFLHGIKGGESQGDAHICIGNYLDYKVPKNKILGNNGENTIVYSKFLAIYRRVRRW</sequence>
<evidence type="ECO:0000313" key="1">
    <source>
        <dbReference type="EMBL" id="KAK4010786.1"/>
    </source>
</evidence>
<reference evidence="1 2" key="1">
    <citation type="journal article" date="2023" name="Nucleic Acids Res.">
        <title>The hologenome of Daphnia magna reveals possible DNA methylation and microbiome-mediated evolution of the host genome.</title>
        <authorList>
            <person name="Chaturvedi A."/>
            <person name="Li X."/>
            <person name="Dhandapani V."/>
            <person name="Marshall H."/>
            <person name="Kissane S."/>
            <person name="Cuenca-Cambronero M."/>
            <person name="Asole G."/>
            <person name="Calvet F."/>
            <person name="Ruiz-Romero M."/>
            <person name="Marangio P."/>
            <person name="Guigo R."/>
            <person name="Rago D."/>
            <person name="Mirbahai L."/>
            <person name="Eastwood N."/>
            <person name="Colbourne J.K."/>
            <person name="Zhou J."/>
            <person name="Mallon E."/>
            <person name="Orsini L."/>
        </authorList>
    </citation>
    <scope>NUCLEOTIDE SEQUENCE [LARGE SCALE GENOMIC DNA]</scope>
    <source>
        <strain evidence="1">LRV0_1</strain>
    </source>
</reference>
<evidence type="ECO:0000313" key="2">
    <source>
        <dbReference type="Proteomes" id="UP001234178"/>
    </source>
</evidence>
<protein>
    <submittedName>
        <fullName evidence="1">Uncharacterized protein</fullName>
    </submittedName>
</protein>